<dbReference type="Proteomes" id="UP001341840">
    <property type="component" value="Unassembled WGS sequence"/>
</dbReference>
<accession>A0ABU6YQU1</accession>
<dbReference type="EMBL" id="JASCZI010242818">
    <property type="protein sequence ID" value="MED6212122.1"/>
    <property type="molecule type" value="Genomic_DNA"/>
</dbReference>
<feature type="non-terminal residue" evidence="1">
    <location>
        <position position="89"/>
    </location>
</feature>
<evidence type="ECO:0000313" key="2">
    <source>
        <dbReference type="Proteomes" id="UP001341840"/>
    </source>
</evidence>
<keyword evidence="2" id="KW-1185">Reference proteome</keyword>
<comment type="caution">
    <text evidence="1">The sequence shown here is derived from an EMBL/GenBank/DDBJ whole genome shotgun (WGS) entry which is preliminary data.</text>
</comment>
<sequence length="89" mass="9766">MLLHCASTLCLRCSSPEATVASRHPLCNDAGSIPSRRLIYRHARSFFESFPLVASPPPGSPSVVTHRRPSQLFLQLYTSIVLSATLESK</sequence>
<proteinExistence type="predicted"/>
<protein>
    <recommendedName>
        <fullName evidence="3">Secreted protein</fullName>
    </recommendedName>
</protein>
<evidence type="ECO:0000313" key="1">
    <source>
        <dbReference type="EMBL" id="MED6212122.1"/>
    </source>
</evidence>
<reference evidence="1 2" key="1">
    <citation type="journal article" date="2023" name="Plants (Basel)">
        <title>Bridging the Gap: Combining Genomics and Transcriptomics Approaches to Understand Stylosanthes scabra, an Orphan Legume from the Brazilian Caatinga.</title>
        <authorList>
            <person name="Ferreira-Neto J.R.C."/>
            <person name="da Silva M.D."/>
            <person name="Binneck E."/>
            <person name="de Melo N.F."/>
            <person name="da Silva R.H."/>
            <person name="de Melo A.L.T.M."/>
            <person name="Pandolfi V."/>
            <person name="Bustamante F.O."/>
            <person name="Brasileiro-Vidal A.C."/>
            <person name="Benko-Iseppon A.M."/>
        </authorList>
    </citation>
    <scope>NUCLEOTIDE SEQUENCE [LARGE SCALE GENOMIC DNA]</scope>
    <source>
        <tissue evidence="1">Leaves</tissue>
    </source>
</reference>
<evidence type="ECO:0008006" key="3">
    <source>
        <dbReference type="Google" id="ProtNLM"/>
    </source>
</evidence>
<gene>
    <name evidence="1" type="ORF">PIB30_080241</name>
</gene>
<name>A0ABU6YQU1_9FABA</name>
<organism evidence="1 2">
    <name type="scientific">Stylosanthes scabra</name>
    <dbReference type="NCBI Taxonomy" id="79078"/>
    <lineage>
        <taxon>Eukaryota</taxon>
        <taxon>Viridiplantae</taxon>
        <taxon>Streptophyta</taxon>
        <taxon>Embryophyta</taxon>
        <taxon>Tracheophyta</taxon>
        <taxon>Spermatophyta</taxon>
        <taxon>Magnoliopsida</taxon>
        <taxon>eudicotyledons</taxon>
        <taxon>Gunneridae</taxon>
        <taxon>Pentapetalae</taxon>
        <taxon>rosids</taxon>
        <taxon>fabids</taxon>
        <taxon>Fabales</taxon>
        <taxon>Fabaceae</taxon>
        <taxon>Papilionoideae</taxon>
        <taxon>50 kb inversion clade</taxon>
        <taxon>dalbergioids sensu lato</taxon>
        <taxon>Dalbergieae</taxon>
        <taxon>Pterocarpus clade</taxon>
        <taxon>Stylosanthes</taxon>
    </lineage>
</organism>